<dbReference type="GeneID" id="8855433"/>
<dbReference type="InterPro" id="IPR012678">
    <property type="entry name" value="Ribosomal_uL23/eL15/eS24_sf"/>
</dbReference>
<reference evidence="5 6" key="1">
    <citation type="journal article" date="2010" name="Cell">
        <title>The genome of Naegleria gruberi illuminates early eukaryotic versatility.</title>
        <authorList>
            <person name="Fritz-Laylin L.K."/>
            <person name="Prochnik S.E."/>
            <person name="Ginger M.L."/>
            <person name="Dacks J.B."/>
            <person name="Carpenter M.L."/>
            <person name="Field M.C."/>
            <person name="Kuo A."/>
            <person name="Paredez A."/>
            <person name="Chapman J."/>
            <person name="Pham J."/>
            <person name="Shu S."/>
            <person name="Neupane R."/>
            <person name="Cipriano M."/>
            <person name="Mancuso J."/>
            <person name="Tu H."/>
            <person name="Salamov A."/>
            <person name="Lindquist E."/>
            <person name="Shapiro H."/>
            <person name="Lucas S."/>
            <person name="Grigoriev I.V."/>
            <person name="Cande W.Z."/>
            <person name="Fulton C."/>
            <person name="Rokhsar D.S."/>
            <person name="Dawson S.C."/>
        </authorList>
    </citation>
    <scope>NUCLEOTIDE SEQUENCE [LARGE SCALE GENOMIC DNA]</scope>
    <source>
        <strain evidence="5 6">NEG-M</strain>
    </source>
</reference>
<feature type="domain" description="Large ribosomal subunit protein uL23 N-terminal" evidence="4">
    <location>
        <begin position="21"/>
        <end position="71"/>
    </location>
</feature>
<dbReference type="InterPro" id="IPR005633">
    <property type="entry name" value="Ribosomal_uL23_N"/>
</dbReference>
<dbReference type="eggNOG" id="KOG1751">
    <property type="taxonomic scope" value="Eukaryota"/>
</dbReference>
<dbReference type="VEuPathDB" id="AmoebaDB:NAEGRDRAFT_35035"/>
<comment type="similarity">
    <text evidence="1">Belongs to the universal ribosomal protein uL23 family.</text>
</comment>
<dbReference type="EMBL" id="GG738847">
    <property type="protein sequence ID" value="EFC49549.1"/>
    <property type="molecule type" value="Genomic_DNA"/>
</dbReference>
<dbReference type="KEGG" id="ngr:NAEGRDRAFT_35035"/>
<gene>
    <name evidence="5" type="ORF">NAEGRDRAFT_35035</name>
</gene>
<evidence type="ECO:0000259" key="4">
    <source>
        <dbReference type="Pfam" id="PF03939"/>
    </source>
</evidence>
<dbReference type="GO" id="GO:0006412">
    <property type="term" value="P:translation"/>
    <property type="evidence" value="ECO:0007669"/>
    <property type="project" value="InterPro"/>
</dbReference>
<dbReference type="Proteomes" id="UP000006671">
    <property type="component" value="Unassembled WGS sequence"/>
</dbReference>
<dbReference type="SUPFAM" id="SSF54189">
    <property type="entry name" value="Ribosomal proteins S24e, L23 and L15e"/>
    <property type="match status" value="1"/>
</dbReference>
<accession>D2V0N0</accession>
<dbReference type="OMA" id="RLDHHKV"/>
<keyword evidence="3" id="KW-0687">Ribonucleoprotein</keyword>
<dbReference type="GO" id="GO:0003735">
    <property type="term" value="F:structural constituent of ribosome"/>
    <property type="evidence" value="ECO:0007669"/>
    <property type="project" value="InterPro"/>
</dbReference>
<evidence type="ECO:0000313" key="5">
    <source>
        <dbReference type="EMBL" id="EFC49549.1"/>
    </source>
</evidence>
<dbReference type="GO" id="GO:0005840">
    <property type="term" value="C:ribosome"/>
    <property type="evidence" value="ECO:0007669"/>
    <property type="project" value="UniProtKB-KW"/>
</dbReference>
<dbReference type="Pfam" id="PF03939">
    <property type="entry name" value="Ribosomal_L23eN"/>
    <property type="match status" value="1"/>
</dbReference>
<dbReference type="PANTHER" id="PTHR11620">
    <property type="entry name" value="60S RIBOSOMAL PROTEIN L23A"/>
    <property type="match status" value="1"/>
</dbReference>
<dbReference type="RefSeq" id="XP_002682293.1">
    <property type="nucleotide sequence ID" value="XM_002682247.1"/>
</dbReference>
<evidence type="ECO:0000256" key="3">
    <source>
        <dbReference type="ARBA" id="ARBA00023274"/>
    </source>
</evidence>
<sequence length="163" mass="18457">MPPAQKTVVKKEIAEPKIVEKKREQAKKNVAKITKRGKGVRAHKVWTSVTFKRPHTLRLAKKPKYVRKSIPATNDMDTYQILQYPPTLQNPKVTKAIEDNNTVAFVVDLKSNKKSIKKAFEELSKVKVQSIRTQITAKGKKLAWIKLPSNVEAIDVTSQLGML</sequence>
<evidence type="ECO:0000313" key="6">
    <source>
        <dbReference type="Proteomes" id="UP000006671"/>
    </source>
</evidence>
<keyword evidence="2" id="KW-0689">Ribosomal protein</keyword>
<dbReference type="STRING" id="5762.D2V0N0"/>
<name>D2V0N0_NAEGR</name>
<dbReference type="OrthoDB" id="1267328at2759"/>
<dbReference type="InterPro" id="IPR013025">
    <property type="entry name" value="Ribosomal_uL23-like"/>
</dbReference>
<dbReference type="GO" id="GO:1990904">
    <property type="term" value="C:ribonucleoprotein complex"/>
    <property type="evidence" value="ECO:0007669"/>
    <property type="project" value="UniProtKB-KW"/>
</dbReference>
<protein>
    <submittedName>
        <fullName evidence="5">Predicted protein</fullName>
    </submittedName>
</protein>
<dbReference type="AlphaFoldDB" id="D2V0N0"/>
<proteinExistence type="inferred from homology"/>
<keyword evidence="6" id="KW-1185">Reference proteome</keyword>
<evidence type="ECO:0000256" key="2">
    <source>
        <dbReference type="ARBA" id="ARBA00022980"/>
    </source>
</evidence>
<dbReference type="InterPro" id="IPR012677">
    <property type="entry name" value="Nucleotide-bd_a/b_plait_sf"/>
</dbReference>
<dbReference type="InParanoid" id="D2V0N0"/>
<dbReference type="Pfam" id="PF00276">
    <property type="entry name" value="Ribosomal_L23"/>
    <property type="match status" value="1"/>
</dbReference>
<evidence type="ECO:0000256" key="1">
    <source>
        <dbReference type="ARBA" id="ARBA00006700"/>
    </source>
</evidence>
<dbReference type="Gene3D" id="3.30.70.330">
    <property type="match status" value="1"/>
</dbReference>
<dbReference type="FunCoup" id="D2V0N0">
    <property type="interactions" value="295"/>
</dbReference>
<organism evidence="6">
    <name type="scientific">Naegleria gruberi</name>
    <name type="common">Amoeba</name>
    <dbReference type="NCBI Taxonomy" id="5762"/>
    <lineage>
        <taxon>Eukaryota</taxon>
        <taxon>Discoba</taxon>
        <taxon>Heterolobosea</taxon>
        <taxon>Tetramitia</taxon>
        <taxon>Eutetramitia</taxon>
        <taxon>Vahlkampfiidae</taxon>
        <taxon>Naegleria</taxon>
    </lineage>
</organism>